<gene>
    <name evidence="1" type="ORF">S12H4_17092</name>
</gene>
<accession>X1SVG9</accession>
<evidence type="ECO:0000313" key="1">
    <source>
        <dbReference type="EMBL" id="GAI83126.1"/>
    </source>
</evidence>
<name>X1SVG9_9ZZZZ</name>
<reference evidence="1" key="1">
    <citation type="journal article" date="2014" name="Front. Microbiol.">
        <title>High frequency of phylogenetically diverse reductive dehalogenase-homologous genes in deep subseafloor sedimentary metagenomes.</title>
        <authorList>
            <person name="Kawai M."/>
            <person name="Futagami T."/>
            <person name="Toyoda A."/>
            <person name="Takaki Y."/>
            <person name="Nishi S."/>
            <person name="Hori S."/>
            <person name="Arai W."/>
            <person name="Tsubouchi T."/>
            <person name="Morono Y."/>
            <person name="Uchiyama I."/>
            <person name="Ito T."/>
            <person name="Fujiyama A."/>
            <person name="Inagaki F."/>
            <person name="Takami H."/>
        </authorList>
    </citation>
    <scope>NUCLEOTIDE SEQUENCE</scope>
    <source>
        <strain evidence="1">Expedition CK06-06</strain>
    </source>
</reference>
<organism evidence="1">
    <name type="scientific">marine sediment metagenome</name>
    <dbReference type="NCBI Taxonomy" id="412755"/>
    <lineage>
        <taxon>unclassified sequences</taxon>
        <taxon>metagenomes</taxon>
        <taxon>ecological metagenomes</taxon>
    </lineage>
</organism>
<protein>
    <submittedName>
        <fullName evidence="1">Uncharacterized protein</fullName>
    </submittedName>
</protein>
<proteinExistence type="predicted"/>
<dbReference type="EMBL" id="BARW01008319">
    <property type="protein sequence ID" value="GAI83126.1"/>
    <property type="molecule type" value="Genomic_DNA"/>
</dbReference>
<dbReference type="AlphaFoldDB" id="X1SVG9"/>
<comment type="caution">
    <text evidence="1">The sequence shown here is derived from an EMBL/GenBank/DDBJ whole genome shotgun (WGS) entry which is preliminary data.</text>
</comment>
<sequence>MKHGKWPSEVYTESQLKKLAVYTGIRYEVLASKPFINPEAVRWLVENIDTFIERWIRYPGEIKRVRELVLEMTGEDIFKNAKIVPGFLRD</sequence>